<protein>
    <submittedName>
        <fullName evidence="1">Uncharacterized protein</fullName>
    </submittedName>
</protein>
<proteinExistence type="predicted"/>
<keyword evidence="2" id="KW-1185">Reference proteome</keyword>
<name>A0A7C8MFG4_9PLEO</name>
<evidence type="ECO:0000313" key="1">
    <source>
        <dbReference type="EMBL" id="KAF2872022.1"/>
    </source>
</evidence>
<sequence length="149" mass="17226">MDCSSSHCFVRYMVPLAEAHFLYRSGTISVTGWPRRPNLPKPCYFESPGKCTFTRLLCARFVMITLQTITSESLTMKFKNIQAQQADYFFATPNRSQSVPYQLLTSLMQTYFTRCAERHPRPHTLFTNNLHIDGIRIIPHKVNNSFLAL</sequence>
<dbReference type="AlphaFoldDB" id="A0A7C8MFG4"/>
<dbReference type="EMBL" id="JAADJZ010000010">
    <property type="protein sequence ID" value="KAF2872022.1"/>
    <property type="molecule type" value="Genomic_DNA"/>
</dbReference>
<evidence type="ECO:0000313" key="2">
    <source>
        <dbReference type="Proteomes" id="UP000481861"/>
    </source>
</evidence>
<comment type="caution">
    <text evidence="1">The sequence shown here is derived from an EMBL/GenBank/DDBJ whole genome shotgun (WGS) entry which is preliminary data.</text>
</comment>
<organism evidence="1 2">
    <name type="scientific">Massariosphaeria phaeospora</name>
    <dbReference type="NCBI Taxonomy" id="100035"/>
    <lineage>
        <taxon>Eukaryota</taxon>
        <taxon>Fungi</taxon>
        <taxon>Dikarya</taxon>
        <taxon>Ascomycota</taxon>
        <taxon>Pezizomycotina</taxon>
        <taxon>Dothideomycetes</taxon>
        <taxon>Pleosporomycetidae</taxon>
        <taxon>Pleosporales</taxon>
        <taxon>Pleosporales incertae sedis</taxon>
        <taxon>Massariosphaeria</taxon>
    </lineage>
</organism>
<dbReference type="Proteomes" id="UP000481861">
    <property type="component" value="Unassembled WGS sequence"/>
</dbReference>
<gene>
    <name evidence="1" type="ORF">BDV95DRAFT_32758</name>
</gene>
<reference evidence="1 2" key="1">
    <citation type="submission" date="2020-01" db="EMBL/GenBank/DDBJ databases">
        <authorList>
            <consortium name="DOE Joint Genome Institute"/>
            <person name="Haridas S."/>
            <person name="Albert R."/>
            <person name="Binder M."/>
            <person name="Bloem J."/>
            <person name="Labutti K."/>
            <person name="Salamov A."/>
            <person name="Andreopoulos B."/>
            <person name="Baker S.E."/>
            <person name="Barry K."/>
            <person name="Bills G."/>
            <person name="Bluhm B.H."/>
            <person name="Cannon C."/>
            <person name="Castanera R."/>
            <person name="Culley D.E."/>
            <person name="Daum C."/>
            <person name="Ezra D."/>
            <person name="Gonzalez J.B."/>
            <person name="Henrissat B."/>
            <person name="Kuo A."/>
            <person name="Liang C."/>
            <person name="Lipzen A."/>
            <person name="Lutzoni F."/>
            <person name="Magnuson J."/>
            <person name="Mondo S."/>
            <person name="Nolan M."/>
            <person name="Ohm R."/>
            <person name="Pangilinan J."/>
            <person name="Park H.-J.H."/>
            <person name="Ramirez L."/>
            <person name="Alfaro M."/>
            <person name="Sun H."/>
            <person name="Tritt A."/>
            <person name="Yoshinaga Y."/>
            <person name="Zwiers L.-H.L."/>
            <person name="Turgeon B.G."/>
            <person name="Goodwin S.B."/>
            <person name="Spatafora J.W."/>
            <person name="Crous P.W."/>
            <person name="Grigoriev I.V."/>
        </authorList>
    </citation>
    <scope>NUCLEOTIDE SEQUENCE [LARGE SCALE GENOMIC DNA]</scope>
    <source>
        <strain evidence="1 2">CBS 611.86</strain>
    </source>
</reference>
<accession>A0A7C8MFG4</accession>